<keyword evidence="4" id="KW-0732">Signal</keyword>
<dbReference type="Proteomes" id="UP000694569">
    <property type="component" value="Unplaced"/>
</dbReference>
<keyword evidence="10" id="KW-1185">Reference proteome</keyword>
<evidence type="ECO:0000313" key="9">
    <source>
        <dbReference type="Ensembl" id="ENSLLEP00000015096.1"/>
    </source>
</evidence>
<dbReference type="PROSITE" id="PS50092">
    <property type="entry name" value="TSP1"/>
    <property type="match status" value="1"/>
</dbReference>
<sequence length="191" mass="21054">TAVSPTPFHLLDVSVCCCLYILYIFSIFCFLAVDGSWGPWEAWSKCSASCGGGDQVRTRQCSHHVHSGRVRPCPGDATQVLRCNSHACPGKNNIPYKKLWSPVIHSYTPHITVSFIAVDSVIRLYTLHITVRFIAVDSVIRSYTLHITVSCIAVDSVIRSYTLVIFSSICVTGRIHCVIFSLYVSLGASIV</sequence>
<evidence type="ECO:0000256" key="4">
    <source>
        <dbReference type="ARBA" id="ARBA00022729"/>
    </source>
</evidence>
<dbReference type="PRINTS" id="PR01705">
    <property type="entry name" value="TSP1REPEAT"/>
</dbReference>
<dbReference type="InterPro" id="IPR036383">
    <property type="entry name" value="TSP1_rpt_sf"/>
</dbReference>
<organism evidence="9 10">
    <name type="scientific">Leptobrachium leishanense</name>
    <name type="common">Leishan spiny toad</name>
    <dbReference type="NCBI Taxonomy" id="445787"/>
    <lineage>
        <taxon>Eukaryota</taxon>
        <taxon>Metazoa</taxon>
        <taxon>Chordata</taxon>
        <taxon>Craniata</taxon>
        <taxon>Vertebrata</taxon>
        <taxon>Euteleostomi</taxon>
        <taxon>Amphibia</taxon>
        <taxon>Batrachia</taxon>
        <taxon>Anura</taxon>
        <taxon>Pelobatoidea</taxon>
        <taxon>Megophryidae</taxon>
        <taxon>Leptobrachium</taxon>
    </lineage>
</organism>
<keyword evidence="7" id="KW-0325">Glycoprotein</keyword>
<proteinExistence type="predicted"/>
<dbReference type="AlphaFoldDB" id="A0A8C5MJV2"/>
<dbReference type="InterPro" id="IPR052065">
    <property type="entry name" value="Compl_asym_regulator"/>
</dbReference>
<evidence type="ECO:0000313" key="10">
    <source>
        <dbReference type="Proteomes" id="UP000694569"/>
    </source>
</evidence>
<reference evidence="9" key="1">
    <citation type="submission" date="2025-08" db="UniProtKB">
        <authorList>
            <consortium name="Ensembl"/>
        </authorList>
    </citation>
    <scope>IDENTIFICATION</scope>
</reference>
<keyword evidence="8" id="KW-0472">Membrane</keyword>
<accession>A0A8C5MJV2</accession>
<dbReference type="FunFam" id="2.20.100.10:FF:000067">
    <property type="entry name" value="Hemicentin 1"/>
    <property type="match status" value="1"/>
</dbReference>
<evidence type="ECO:0000256" key="5">
    <source>
        <dbReference type="ARBA" id="ARBA00022737"/>
    </source>
</evidence>
<dbReference type="InterPro" id="IPR000884">
    <property type="entry name" value="TSP1_rpt"/>
</dbReference>
<reference evidence="9" key="2">
    <citation type="submission" date="2025-09" db="UniProtKB">
        <authorList>
            <consortium name="Ensembl"/>
        </authorList>
    </citation>
    <scope>IDENTIFICATION</scope>
</reference>
<name>A0A8C5MJV2_9ANUR</name>
<dbReference type="Ensembl" id="ENSLLET00000015675.1">
    <property type="protein sequence ID" value="ENSLLEP00000015096.1"/>
    <property type="gene ID" value="ENSLLEG00000009584.1"/>
</dbReference>
<keyword evidence="6" id="KW-1015">Disulfide bond</keyword>
<evidence type="ECO:0000256" key="7">
    <source>
        <dbReference type="ARBA" id="ARBA00023180"/>
    </source>
</evidence>
<dbReference type="GO" id="GO:0005576">
    <property type="term" value="C:extracellular region"/>
    <property type="evidence" value="ECO:0007669"/>
    <property type="project" value="UniProtKB-SubCell"/>
</dbReference>
<dbReference type="OrthoDB" id="5985519at2759"/>
<dbReference type="SMART" id="SM00209">
    <property type="entry name" value="TSP1"/>
    <property type="match status" value="1"/>
</dbReference>
<keyword evidence="8" id="KW-0812">Transmembrane</keyword>
<keyword evidence="8" id="KW-1133">Transmembrane helix</keyword>
<comment type="subcellular location">
    <subcellularLocation>
        <location evidence="1">Secreted</location>
    </subcellularLocation>
</comment>
<dbReference type="PANTHER" id="PTHR22906">
    <property type="entry name" value="PROPERDIN"/>
    <property type="match status" value="1"/>
</dbReference>
<evidence type="ECO:0000256" key="6">
    <source>
        <dbReference type="ARBA" id="ARBA00023157"/>
    </source>
</evidence>
<evidence type="ECO:0000256" key="8">
    <source>
        <dbReference type="SAM" id="Phobius"/>
    </source>
</evidence>
<feature type="transmembrane region" description="Helical" evidence="8">
    <location>
        <begin position="12"/>
        <end position="33"/>
    </location>
</feature>
<evidence type="ECO:0000256" key="2">
    <source>
        <dbReference type="ARBA" id="ARBA00022525"/>
    </source>
</evidence>
<keyword evidence="3" id="KW-0245">EGF-like domain</keyword>
<keyword evidence="2" id="KW-0964">Secreted</keyword>
<dbReference type="SUPFAM" id="SSF82895">
    <property type="entry name" value="TSP-1 type 1 repeat"/>
    <property type="match status" value="1"/>
</dbReference>
<evidence type="ECO:0000256" key="3">
    <source>
        <dbReference type="ARBA" id="ARBA00022536"/>
    </source>
</evidence>
<protein>
    <submittedName>
        <fullName evidence="9">Uncharacterized protein</fullName>
    </submittedName>
</protein>
<evidence type="ECO:0000256" key="1">
    <source>
        <dbReference type="ARBA" id="ARBA00004613"/>
    </source>
</evidence>
<dbReference type="Gene3D" id="2.20.100.10">
    <property type="entry name" value="Thrombospondin type-1 (TSP1) repeat"/>
    <property type="match status" value="1"/>
</dbReference>
<dbReference type="Pfam" id="PF00090">
    <property type="entry name" value="TSP_1"/>
    <property type="match status" value="1"/>
</dbReference>
<keyword evidence="5" id="KW-0677">Repeat</keyword>